<reference evidence="2 3" key="2">
    <citation type="submission" date="2023-11" db="UniProtKB">
        <authorList>
            <consortium name="WormBaseParasite"/>
        </authorList>
    </citation>
    <scope>IDENTIFICATION</scope>
</reference>
<organism evidence="1 2">
    <name type="scientific">Trichobilharzia regenti</name>
    <name type="common">Nasal bird schistosome</name>
    <dbReference type="NCBI Taxonomy" id="157069"/>
    <lineage>
        <taxon>Eukaryota</taxon>
        <taxon>Metazoa</taxon>
        <taxon>Spiralia</taxon>
        <taxon>Lophotrochozoa</taxon>
        <taxon>Platyhelminthes</taxon>
        <taxon>Trematoda</taxon>
        <taxon>Digenea</taxon>
        <taxon>Strigeidida</taxon>
        <taxon>Schistosomatoidea</taxon>
        <taxon>Schistosomatidae</taxon>
        <taxon>Trichobilharzia</taxon>
    </lineage>
</organism>
<dbReference type="AlphaFoldDB" id="A0AA85J9L6"/>
<proteinExistence type="predicted"/>
<dbReference type="WBParaSite" id="TREG1_1340.1">
    <property type="protein sequence ID" value="TREG1_1340.1"/>
    <property type="gene ID" value="TREG1_1340"/>
</dbReference>
<evidence type="ECO:0000313" key="3">
    <source>
        <dbReference type="WBParaSite" id="TREG1_1340.2"/>
    </source>
</evidence>
<evidence type="ECO:0000313" key="1">
    <source>
        <dbReference type="Proteomes" id="UP000050795"/>
    </source>
</evidence>
<accession>A0AA85J9L6</accession>
<evidence type="ECO:0000313" key="2">
    <source>
        <dbReference type="WBParaSite" id="TREG1_1340.1"/>
    </source>
</evidence>
<keyword evidence="1" id="KW-1185">Reference proteome</keyword>
<protein>
    <submittedName>
        <fullName evidence="2 3">Uncharacterized protein</fullName>
    </submittedName>
</protein>
<dbReference type="WBParaSite" id="TREG1_1340.2">
    <property type="protein sequence ID" value="TREG1_1340.2"/>
    <property type="gene ID" value="TREG1_1340"/>
</dbReference>
<dbReference type="Proteomes" id="UP000050795">
    <property type="component" value="Unassembled WGS sequence"/>
</dbReference>
<name>A0AA85J9L6_TRIRE</name>
<dbReference type="WBParaSite" id="TREG1_1340.3">
    <property type="protein sequence ID" value="TREG1_1340.3"/>
    <property type="gene ID" value="TREG1_1340"/>
</dbReference>
<sequence>MLKDTNWDLFYESTLDDSITNIMDYLKFCLDICCPKQTLFKRLDRFSSPRLKQLRRQKEMLYKCKDKLGLKKINAQIKSEIKNLNAIYNQTLLSCKSPNSMWKLFNEITGKTIDSCCTVEVTADRLSYAFLRLDLEDRNSVILSSWNSLPLNLPSGKEFRPSVCSSTAFHCSNILKEQILSNHNVPLNMDVILRPVVPSTCFTTTTITTGKYPKDNLIMHQAVVTGYLLAFLSNHTNDEFHQNCQASISLKCPTVETLVNWTNQSTSHWVQYLNQLFLLSYKNDQFITFNLLPKSSKHLCTVKNSKIMPVQEEINMRLQSEQLLSVFRASNMTKRKDSTTMQFLLARCLFTCMYHLFHDNYSRIV</sequence>
<reference evidence="1" key="1">
    <citation type="submission" date="2022-06" db="EMBL/GenBank/DDBJ databases">
        <authorList>
            <person name="Berger JAMES D."/>
            <person name="Berger JAMES D."/>
        </authorList>
    </citation>
    <scope>NUCLEOTIDE SEQUENCE [LARGE SCALE GENOMIC DNA]</scope>
</reference>